<dbReference type="AlphaFoldDB" id="A0A8T0FH49"/>
<comment type="caution">
    <text evidence="2">The sequence shown here is derived from an EMBL/GenBank/DDBJ whole genome shotgun (WGS) entry which is preliminary data.</text>
</comment>
<dbReference type="EMBL" id="JABXBU010000012">
    <property type="protein sequence ID" value="KAF8788799.1"/>
    <property type="molecule type" value="Genomic_DNA"/>
</dbReference>
<dbReference type="Proteomes" id="UP000807504">
    <property type="component" value="Unassembled WGS sequence"/>
</dbReference>
<reference evidence="2" key="1">
    <citation type="journal article" date="2020" name="bioRxiv">
        <title>Chromosome-level reference genome of the European wasp spider Argiope bruennichi: a resource for studies on range expansion and evolutionary adaptation.</title>
        <authorList>
            <person name="Sheffer M.M."/>
            <person name="Hoppe A."/>
            <person name="Krehenwinkel H."/>
            <person name="Uhl G."/>
            <person name="Kuss A.W."/>
            <person name="Jensen L."/>
            <person name="Jensen C."/>
            <person name="Gillespie R.G."/>
            <person name="Hoff K.J."/>
            <person name="Prost S."/>
        </authorList>
    </citation>
    <scope>NUCLEOTIDE SEQUENCE</scope>
</reference>
<keyword evidence="1" id="KW-0732">Signal</keyword>
<keyword evidence="3" id="KW-1185">Reference proteome</keyword>
<feature type="signal peptide" evidence="1">
    <location>
        <begin position="1"/>
        <end position="21"/>
    </location>
</feature>
<name>A0A8T0FH49_ARGBR</name>
<protein>
    <submittedName>
        <fullName evidence="2">Uncharacterized protein</fullName>
    </submittedName>
</protein>
<accession>A0A8T0FH49</accession>
<gene>
    <name evidence="2" type="ORF">HNY73_006805</name>
</gene>
<evidence type="ECO:0000256" key="1">
    <source>
        <dbReference type="SAM" id="SignalP"/>
    </source>
</evidence>
<proteinExistence type="predicted"/>
<feature type="chain" id="PRO_5035725409" evidence="1">
    <location>
        <begin position="22"/>
        <end position="133"/>
    </location>
</feature>
<evidence type="ECO:0000313" key="2">
    <source>
        <dbReference type="EMBL" id="KAF8788799.1"/>
    </source>
</evidence>
<evidence type="ECO:0000313" key="3">
    <source>
        <dbReference type="Proteomes" id="UP000807504"/>
    </source>
</evidence>
<organism evidence="2 3">
    <name type="scientific">Argiope bruennichi</name>
    <name type="common">Wasp spider</name>
    <name type="synonym">Aranea bruennichi</name>
    <dbReference type="NCBI Taxonomy" id="94029"/>
    <lineage>
        <taxon>Eukaryota</taxon>
        <taxon>Metazoa</taxon>
        <taxon>Ecdysozoa</taxon>
        <taxon>Arthropoda</taxon>
        <taxon>Chelicerata</taxon>
        <taxon>Arachnida</taxon>
        <taxon>Araneae</taxon>
        <taxon>Araneomorphae</taxon>
        <taxon>Entelegynae</taxon>
        <taxon>Araneoidea</taxon>
        <taxon>Araneidae</taxon>
        <taxon>Argiope</taxon>
    </lineage>
</organism>
<reference evidence="2" key="2">
    <citation type="submission" date="2020-06" db="EMBL/GenBank/DDBJ databases">
        <authorList>
            <person name="Sheffer M."/>
        </authorList>
    </citation>
    <scope>NUCLEOTIDE SEQUENCE</scope>
</reference>
<sequence>MITMILETFVLLVSQSIETSGDEIKVQFMKPHNNGFLNLFIDSKIGLARYFFNGPKKGKLLDVRYRMWEDAPIHSIGNTVSNYTQPSPCIVKLRHAIIGLHLRAVPIVSADCLVLHTSIIDSVSASVAIYCSI</sequence>